<keyword evidence="18" id="KW-1185">Reference proteome</keyword>
<gene>
    <name evidence="17" type="ORF">HHUSO_G27924</name>
</gene>
<keyword evidence="8 13" id="KW-0401">Integrin</keyword>
<evidence type="ECO:0000256" key="1">
    <source>
        <dbReference type="ARBA" id="ARBA00004479"/>
    </source>
</evidence>
<feature type="domain" description="Integrin alpha third immunoglobulin-like" evidence="16">
    <location>
        <begin position="793"/>
        <end position="991"/>
    </location>
</feature>
<evidence type="ECO:0000259" key="15">
    <source>
        <dbReference type="Pfam" id="PF20805"/>
    </source>
</evidence>
<dbReference type="InterPro" id="IPR013649">
    <property type="entry name" value="Integrin_alpha_Ig-like_1"/>
</dbReference>
<name>A0ABR0YKX0_HUSHU</name>
<keyword evidence="10 13" id="KW-0675">Receptor</keyword>
<dbReference type="PRINTS" id="PR01185">
    <property type="entry name" value="INTEGRINA"/>
</dbReference>
<dbReference type="SUPFAM" id="SSF69179">
    <property type="entry name" value="Integrin domains"/>
    <property type="match status" value="3"/>
</dbReference>
<keyword evidence="3 13" id="KW-0812">Transmembrane</keyword>
<evidence type="ECO:0000256" key="2">
    <source>
        <dbReference type="ARBA" id="ARBA00008054"/>
    </source>
</evidence>
<dbReference type="InterPro" id="IPR018184">
    <property type="entry name" value="Integrin_alpha_C_CS"/>
</dbReference>
<dbReference type="Pfam" id="PF08441">
    <property type="entry name" value="Integrin_A_Ig_1"/>
    <property type="match status" value="1"/>
</dbReference>
<dbReference type="Gene3D" id="1.20.5.930">
    <property type="entry name" value="Bicelle-embedded integrin alpha(iib) transmembrane segment"/>
    <property type="match status" value="1"/>
</dbReference>
<dbReference type="Pfam" id="PF20806">
    <property type="entry name" value="Integrin_A_Ig_3"/>
    <property type="match status" value="1"/>
</dbReference>
<dbReference type="InterPro" id="IPR032695">
    <property type="entry name" value="Integrin_dom_sf"/>
</dbReference>
<keyword evidence="6 13" id="KW-0130">Cell adhesion</keyword>
<keyword evidence="5" id="KW-0677">Repeat</keyword>
<reference evidence="17 18" key="1">
    <citation type="submission" date="2021-05" db="EMBL/GenBank/DDBJ databases">
        <authorList>
            <person name="Zahm M."/>
            <person name="Klopp C."/>
            <person name="Cabau C."/>
            <person name="Kuhl H."/>
            <person name="Suciu R."/>
            <person name="Ciorpac M."/>
            <person name="Holostenco D."/>
            <person name="Gessner J."/>
            <person name="Wuertz S."/>
            <person name="Hohne C."/>
            <person name="Stock M."/>
            <person name="Gislard M."/>
            <person name="Lluch J."/>
            <person name="Milhes M."/>
            <person name="Lampietro C."/>
            <person name="Lopez Roques C."/>
            <person name="Donnadieu C."/>
            <person name="Du K."/>
            <person name="Schartl M."/>
            <person name="Guiguen Y."/>
        </authorList>
    </citation>
    <scope>NUCLEOTIDE SEQUENCE [LARGE SCALE GENOMIC DNA]</scope>
    <source>
        <strain evidence="17">Hh-F2</strain>
        <tissue evidence="17">Blood</tissue>
    </source>
</reference>
<evidence type="ECO:0000313" key="17">
    <source>
        <dbReference type="EMBL" id="KAK6473223.1"/>
    </source>
</evidence>
<evidence type="ECO:0000256" key="9">
    <source>
        <dbReference type="ARBA" id="ARBA00023136"/>
    </source>
</evidence>
<dbReference type="PROSITE" id="PS00242">
    <property type="entry name" value="INTEGRIN_ALPHA"/>
    <property type="match status" value="1"/>
</dbReference>
<dbReference type="SMART" id="SM00191">
    <property type="entry name" value="Int_alpha"/>
    <property type="match status" value="5"/>
</dbReference>
<keyword evidence="9 13" id="KW-0472">Membrane</keyword>
<evidence type="ECO:0000259" key="16">
    <source>
        <dbReference type="Pfam" id="PF20806"/>
    </source>
</evidence>
<dbReference type="InterPro" id="IPR013517">
    <property type="entry name" value="FG-GAP"/>
</dbReference>
<feature type="repeat" description="FG-GAP" evidence="12">
    <location>
        <begin position="53"/>
        <end position="118"/>
    </location>
</feature>
<dbReference type="InterPro" id="IPR028994">
    <property type="entry name" value="Integrin_alpha_N"/>
</dbReference>
<feature type="repeat" description="FG-GAP" evidence="12">
    <location>
        <begin position="312"/>
        <end position="373"/>
    </location>
</feature>
<evidence type="ECO:0000256" key="8">
    <source>
        <dbReference type="ARBA" id="ARBA00023037"/>
    </source>
</evidence>
<evidence type="ECO:0000256" key="12">
    <source>
        <dbReference type="PROSITE-ProRule" id="PRU00803"/>
    </source>
</evidence>
<organism evidence="17 18">
    <name type="scientific">Huso huso</name>
    <name type="common">Beluga</name>
    <name type="synonym">Acipenser huso</name>
    <dbReference type="NCBI Taxonomy" id="61971"/>
    <lineage>
        <taxon>Eukaryota</taxon>
        <taxon>Metazoa</taxon>
        <taxon>Chordata</taxon>
        <taxon>Craniata</taxon>
        <taxon>Vertebrata</taxon>
        <taxon>Euteleostomi</taxon>
        <taxon>Actinopterygii</taxon>
        <taxon>Chondrostei</taxon>
        <taxon>Acipenseriformes</taxon>
        <taxon>Acipenseridae</taxon>
        <taxon>Huso</taxon>
    </lineage>
</organism>
<evidence type="ECO:0000256" key="13">
    <source>
        <dbReference type="RuleBase" id="RU003762"/>
    </source>
</evidence>
<evidence type="ECO:0000256" key="10">
    <source>
        <dbReference type="ARBA" id="ARBA00023170"/>
    </source>
</evidence>
<dbReference type="Gene3D" id="2.60.40.1530">
    <property type="entry name" value="ntegrin, alpha v. Chain A, domain 4"/>
    <property type="match status" value="1"/>
</dbReference>
<feature type="transmembrane region" description="Helical" evidence="13">
    <location>
        <begin position="1010"/>
        <end position="1034"/>
    </location>
</feature>
<dbReference type="PROSITE" id="PS51470">
    <property type="entry name" value="FG_GAP"/>
    <property type="match status" value="4"/>
</dbReference>
<dbReference type="Pfam" id="PF20805">
    <property type="entry name" value="Integrin_A_Ig_2"/>
    <property type="match status" value="1"/>
</dbReference>
<dbReference type="Gene3D" id="2.60.40.1510">
    <property type="entry name" value="ntegrin, alpha v. Chain A, domain 3"/>
    <property type="match status" value="1"/>
</dbReference>
<evidence type="ECO:0000256" key="5">
    <source>
        <dbReference type="ARBA" id="ARBA00022737"/>
    </source>
</evidence>
<dbReference type="PANTHER" id="PTHR23220">
    <property type="entry name" value="INTEGRIN ALPHA"/>
    <property type="match status" value="1"/>
</dbReference>
<feature type="repeat" description="FG-GAP" evidence="12">
    <location>
        <begin position="433"/>
        <end position="495"/>
    </location>
</feature>
<dbReference type="PANTHER" id="PTHR23220:SF89">
    <property type="entry name" value="INTEGRIN ALPHA-3"/>
    <property type="match status" value="1"/>
</dbReference>
<protein>
    <submittedName>
        <fullName evidence="17">Integrin alpha-3-like isoform X1</fullName>
    </submittedName>
</protein>
<evidence type="ECO:0000256" key="7">
    <source>
        <dbReference type="ARBA" id="ARBA00022989"/>
    </source>
</evidence>
<dbReference type="SUPFAM" id="SSF69318">
    <property type="entry name" value="Integrin alpha N-terminal domain"/>
    <property type="match status" value="1"/>
</dbReference>
<dbReference type="EMBL" id="JAHFZB010000028">
    <property type="protein sequence ID" value="KAK6473223.1"/>
    <property type="molecule type" value="Genomic_DNA"/>
</dbReference>
<evidence type="ECO:0000256" key="11">
    <source>
        <dbReference type="ARBA" id="ARBA00023180"/>
    </source>
</evidence>
<dbReference type="InterPro" id="IPR013519">
    <property type="entry name" value="Int_alpha_beta-p"/>
</dbReference>
<comment type="caution">
    <text evidence="17">The sequence shown here is derived from an EMBL/GenBank/DDBJ whole genome shotgun (WGS) entry which is preliminary data.</text>
</comment>
<comment type="similarity">
    <text evidence="2 13">Belongs to the integrin alpha chain family.</text>
</comment>
<feature type="domain" description="Integrin alpha first immunoglubulin-like" evidence="14">
    <location>
        <begin position="480"/>
        <end position="631"/>
    </location>
</feature>
<feature type="domain" description="Integrin alpha second immunoglobulin-like" evidence="15">
    <location>
        <begin position="632"/>
        <end position="779"/>
    </location>
</feature>
<proteinExistence type="inferred from homology"/>
<dbReference type="Pfam" id="PF01839">
    <property type="entry name" value="FG-GAP"/>
    <property type="match status" value="2"/>
</dbReference>
<evidence type="ECO:0000256" key="6">
    <source>
        <dbReference type="ARBA" id="ARBA00022889"/>
    </source>
</evidence>
<evidence type="ECO:0000256" key="3">
    <source>
        <dbReference type="ARBA" id="ARBA00022692"/>
    </source>
</evidence>
<dbReference type="InterPro" id="IPR048286">
    <property type="entry name" value="Integrin_alpha_Ig-like_3"/>
</dbReference>
<dbReference type="InterPro" id="IPR048285">
    <property type="entry name" value="Integrin_alpha_Ig-like_2"/>
</dbReference>
<feature type="repeat" description="FG-GAP" evidence="12">
    <location>
        <begin position="374"/>
        <end position="429"/>
    </location>
</feature>
<keyword evidence="4" id="KW-0732">Signal</keyword>
<dbReference type="InterPro" id="IPR000413">
    <property type="entry name" value="Integrin_alpha"/>
</dbReference>
<dbReference type="Gene3D" id="2.60.40.1460">
    <property type="entry name" value="Integrin domains. Chain A, domain 2"/>
    <property type="match status" value="1"/>
</dbReference>
<accession>A0ABR0YKX0</accession>
<evidence type="ECO:0000313" key="18">
    <source>
        <dbReference type="Proteomes" id="UP001369086"/>
    </source>
</evidence>
<evidence type="ECO:0000256" key="4">
    <source>
        <dbReference type="ARBA" id="ARBA00022729"/>
    </source>
</evidence>
<comment type="subcellular location">
    <subcellularLocation>
        <location evidence="1 13">Membrane</location>
        <topology evidence="1 13">Single-pass type I membrane protein</topology>
    </subcellularLocation>
</comment>
<dbReference type="Proteomes" id="UP001369086">
    <property type="component" value="Unassembled WGS sequence"/>
</dbReference>
<evidence type="ECO:0000259" key="14">
    <source>
        <dbReference type="Pfam" id="PF08441"/>
    </source>
</evidence>
<dbReference type="Gene3D" id="2.130.10.130">
    <property type="entry name" value="Integrin alpha, N-terminal"/>
    <property type="match status" value="1"/>
</dbReference>
<keyword evidence="11" id="KW-0325">Glycoprotein</keyword>
<keyword evidence="7 13" id="KW-1133">Transmembrane helix</keyword>
<sequence length="1090" mass="120407">MFHCGSVISWEKCDIKSRRSGVWSGGGGGGAIGLSAALYGGIETCLGFNIDTRFPVVKEGQTSGSYFGFSVALHKQTEGAKRYLLLTGAPKEKAYPALKVNETGAVYYCPITTDTKDCTRVELVKNVNSAQEMVEDMWLGVTVASQGGPNGGRVLACGHRYVKILMSGSEEQRRMIGKCFVRGNNLSYNPDDDWQTHHYEVCNPANDMSSEGMCNMGMAGGMTETEVYIGTPGSFTWQGSVDVTWWNPKAFWDLYERKYPNTDDNNIYIGYSVREEKNVLHADKYTVLAGAPRASLKGAVFLMDINTDIDIGFNTMLSGEQVGSYFGNSIAAADLNNDGWKDLLVGAPFYFNRKEEEGGAVYVFMNEGGVFQNTPTLVLKGVSGSGFGFAVASVGDINQDGFEDIAIGAPFDGSGKVFLYQSSKEGLSKEARQVIDGSEIGTGGIKTFGYSINGGLDVDENSYPDILVGSLDDKIALLRARPVIQLSKTFTVSPRIVDPANCTNDSCIKVKLCLSYILSNGNTNFQNNITLKYRLEADADRRSPRVKFLKSSSPSVYQGFFSMPETKCQTIKLILTDNIQDKLRSIEFALNYSIYETKARSHRGIQSLDAFPVLSEEQNHQDTQEIHFQKECGADNKCRSNLQITAAFASFSPEEELPSKAGKQVLQYSPDVKKLLLIVNVTNLRTNTREAEDAHQAILNITLPSTLQYSGVRSDNNIECHAEETVICELGNPFRSEQEETIRLIFEASGITLNTHQIEVMLQLSTQSEQDDLNPKPVVLLIQYSVQTSFSVEKARQLTYFSGSVMGESAMKKAEDVGSPVEYTFNVAVKGEPLGDMATLAVVFDWPYEVSNGKWLLYLTEIVTKGTAESHCVPKGDIVNPLNLALPSQGSSRTRREVDLSQGLESGSTLPMSKTGKATVSLDCFQNTTSCITFSCPLLNMTNKATVIVRARVWNSTLLEDYSDVVRVTVNTKATLKLDTEKPTIEMTAMTQPIILEVDSEILEETPGDIALWIIIVAVVAGILLLGLIILLLWKCGFFKRKSYYRIMPKYHAVKIRKEERCQYKEGFLTKSPTKKDWITNWTETHHYSN</sequence>